<gene>
    <name evidence="2" type="ORF">KP509_14G048500</name>
</gene>
<keyword evidence="3" id="KW-1185">Reference proteome</keyword>
<dbReference type="EMBL" id="CM035419">
    <property type="protein sequence ID" value="KAH7415497.1"/>
    <property type="molecule type" value="Genomic_DNA"/>
</dbReference>
<evidence type="ECO:0000256" key="1">
    <source>
        <dbReference type="SAM" id="MobiDB-lite"/>
    </source>
</evidence>
<dbReference type="AlphaFoldDB" id="A0A8T2T9Y5"/>
<evidence type="ECO:0000313" key="3">
    <source>
        <dbReference type="Proteomes" id="UP000825935"/>
    </source>
</evidence>
<dbReference type="EMBL" id="CM035419">
    <property type="protein sequence ID" value="KAH7415498.1"/>
    <property type="molecule type" value="Genomic_DNA"/>
</dbReference>
<dbReference type="Proteomes" id="UP000825935">
    <property type="component" value="Chromosome 14"/>
</dbReference>
<feature type="compositionally biased region" description="Basic and acidic residues" evidence="1">
    <location>
        <begin position="123"/>
        <end position="133"/>
    </location>
</feature>
<feature type="compositionally biased region" description="Basic and acidic residues" evidence="1">
    <location>
        <begin position="7"/>
        <end position="17"/>
    </location>
</feature>
<proteinExistence type="predicted"/>
<feature type="region of interest" description="Disordered" evidence="1">
    <location>
        <begin position="1"/>
        <end position="133"/>
    </location>
</feature>
<name>A0A8T2T9Y5_CERRI</name>
<feature type="compositionally biased region" description="Acidic residues" evidence="1">
    <location>
        <begin position="37"/>
        <end position="51"/>
    </location>
</feature>
<evidence type="ECO:0000313" key="2">
    <source>
        <dbReference type="EMBL" id="KAH7415497.1"/>
    </source>
</evidence>
<comment type="caution">
    <text evidence="2">The sequence shown here is derived from an EMBL/GenBank/DDBJ whole genome shotgun (WGS) entry which is preliminary data.</text>
</comment>
<protein>
    <submittedName>
        <fullName evidence="2">Uncharacterized protein</fullName>
    </submittedName>
</protein>
<sequence length="133" mass="14560">MSSEEEGDRKGEKKEDLVEAENDEDERKIDLATGQEGGDDGDEQNIENSEDGQERDVNSGQSVKDEEAEEKPDREGKEETEDEEVRPSIYIASRGFSGPPSFSQFAKGVKPNNQSDGSSADADGSKDKSTKKK</sequence>
<accession>A0A8T2T9Y5</accession>
<reference evidence="2" key="1">
    <citation type="submission" date="2021-08" db="EMBL/GenBank/DDBJ databases">
        <title>WGS assembly of Ceratopteris richardii.</title>
        <authorList>
            <person name="Marchant D.B."/>
            <person name="Chen G."/>
            <person name="Jenkins J."/>
            <person name="Shu S."/>
            <person name="Leebens-Mack J."/>
            <person name="Grimwood J."/>
            <person name="Schmutz J."/>
            <person name="Soltis P."/>
            <person name="Soltis D."/>
            <person name="Chen Z.-H."/>
        </authorList>
    </citation>
    <scope>NUCLEOTIDE SEQUENCE</scope>
    <source>
        <strain evidence="2">Whitten #5841</strain>
        <tissue evidence="2">Leaf</tissue>
    </source>
</reference>
<organism evidence="2 3">
    <name type="scientific">Ceratopteris richardii</name>
    <name type="common">Triangle waterfern</name>
    <dbReference type="NCBI Taxonomy" id="49495"/>
    <lineage>
        <taxon>Eukaryota</taxon>
        <taxon>Viridiplantae</taxon>
        <taxon>Streptophyta</taxon>
        <taxon>Embryophyta</taxon>
        <taxon>Tracheophyta</taxon>
        <taxon>Polypodiopsida</taxon>
        <taxon>Polypodiidae</taxon>
        <taxon>Polypodiales</taxon>
        <taxon>Pteridineae</taxon>
        <taxon>Pteridaceae</taxon>
        <taxon>Parkerioideae</taxon>
        <taxon>Ceratopteris</taxon>
    </lineage>
</organism>